<gene>
    <name evidence="2" type="ORF">FWILDA_LOCUS13611</name>
</gene>
<accession>A0A9W4X1K7</accession>
<evidence type="ECO:0000313" key="2">
    <source>
        <dbReference type="EMBL" id="CAI2188499.1"/>
    </source>
</evidence>
<dbReference type="Proteomes" id="UP001153678">
    <property type="component" value="Unassembled WGS sequence"/>
</dbReference>
<dbReference type="EMBL" id="CAMKVN010005242">
    <property type="protein sequence ID" value="CAI2188499.1"/>
    <property type="molecule type" value="Genomic_DNA"/>
</dbReference>
<reference evidence="2" key="1">
    <citation type="submission" date="2022-08" db="EMBL/GenBank/DDBJ databases">
        <authorList>
            <person name="Kallberg Y."/>
            <person name="Tangrot J."/>
            <person name="Rosling A."/>
        </authorList>
    </citation>
    <scope>NUCLEOTIDE SEQUENCE</scope>
    <source>
        <strain evidence="2">Wild A</strain>
    </source>
</reference>
<feature type="non-terminal residue" evidence="2">
    <location>
        <position position="1"/>
    </location>
</feature>
<feature type="region of interest" description="Disordered" evidence="1">
    <location>
        <begin position="49"/>
        <end position="69"/>
    </location>
</feature>
<proteinExistence type="predicted"/>
<comment type="caution">
    <text evidence="2">The sequence shown here is derived from an EMBL/GenBank/DDBJ whole genome shotgun (WGS) entry which is preliminary data.</text>
</comment>
<name>A0A9W4X1K7_9GLOM</name>
<protein>
    <submittedName>
        <fullName evidence="2">10659_t:CDS:1</fullName>
    </submittedName>
</protein>
<sequence>SVTANVKSMEVYNLTINSASGTTAAHSKTSVTANVKSMEVYNLTINSASGTTAAHSKTRPGPQQPIPKRRIQYTISSTSGTTAAHSKTDVWDVWMNFIGVIRIIDVVP</sequence>
<evidence type="ECO:0000313" key="3">
    <source>
        <dbReference type="Proteomes" id="UP001153678"/>
    </source>
</evidence>
<dbReference type="AlphaFoldDB" id="A0A9W4X1K7"/>
<keyword evidence="3" id="KW-1185">Reference proteome</keyword>
<evidence type="ECO:0000256" key="1">
    <source>
        <dbReference type="SAM" id="MobiDB-lite"/>
    </source>
</evidence>
<organism evidence="2 3">
    <name type="scientific">Funneliformis geosporum</name>
    <dbReference type="NCBI Taxonomy" id="1117311"/>
    <lineage>
        <taxon>Eukaryota</taxon>
        <taxon>Fungi</taxon>
        <taxon>Fungi incertae sedis</taxon>
        <taxon>Mucoromycota</taxon>
        <taxon>Glomeromycotina</taxon>
        <taxon>Glomeromycetes</taxon>
        <taxon>Glomerales</taxon>
        <taxon>Glomeraceae</taxon>
        <taxon>Funneliformis</taxon>
    </lineage>
</organism>